<keyword evidence="3" id="KW-1185">Reference proteome</keyword>
<evidence type="ECO:0000313" key="2">
    <source>
        <dbReference type="EMBL" id="SFN08518.1"/>
    </source>
</evidence>
<evidence type="ECO:0000259" key="1">
    <source>
        <dbReference type="SMART" id="SM00746"/>
    </source>
</evidence>
<organism evidence="2 3">
    <name type="scientific">Thermodesulforhabdus norvegica</name>
    <dbReference type="NCBI Taxonomy" id="39841"/>
    <lineage>
        <taxon>Bacteria</taxon>
        <taxon>Pseudomonadati</taxon>
        <taxon>Thermodesulfobacteriota</taxon>
        <taxon>Syntrophobacteria</taxon>
        <taxon>Syntrophobacterales</taxon>
        <taxon>Thermodesulforhabdaceae</taxon>
        <taxon>Thermodesulforhabdus</taxon>
    </lineage>
</organism>
<feature type="domain" description="TRASH" evidence="1">
    <location>
        <begin position="45"/>
        <end position="82"/>
    </location>
</feature>
<dbReference type="RefSeq" id="WP_093396402.1">
    <property type="nucleotide sequence ID" value="NZ_FOUU01000014.1"/>
</dbReference>
<dbReference type="Pfam" id="PF04945">
    <property type="entry name" value="YHS"/>
    <property type="match status" value="1"/>
</dbReference>
<dbReference type="InterPro" id="IPR012348">
    <property type="entry name" value="RNR-like"/>
</dbReference>
<dbReference type="Proteomes" id="UP000199611">
    <property type="component" value="Unassembled WGS sequence"/>
</dbReference>
<name>A0A1I4W4K5_9BACT</name>
<reference evidence="2 3" key="1">
    <citation type="submission" date="2016-10" db="EMBL/GenBank/DDBJ databases">
        <authorList>
            <person name="de Groot N.N."/>
        </authorList>
    </citation>
    <scope>NUCLEOTIDE SEQUENCE [LARGE SCALE GENOMIC DNA]</scope>
    <source>
        <strain evidence="2 3">DSM 9990</strain>
    </source>
</reference>
<dbReference type="InterPro" id="IPR007029">
    <property type="entry name" value="YHS_dom"/>
</dbReference>
<dbReference type="OrthoDB" id="3078737at2"/>
<accession>A0A1I4W4K5</accession>
<dbReference type="InterPro" id="IPR011017">
    <property type="entry name" value="TRASH_dom"/>
</dbReference>
<dbReference type="STRING" id="39841.SAMN05660836_02601"/>
<dbReference type="AlphaFoldDB" id="A0A1I4W4K5"/>
<protein>
    <submittedName>
        <fullName evidence="2">YHS domain-containing protein</fullName>
    </submittedName>
</protein>
<dbReference type="SMART" id="SM00746">
    <property type="entry name" value="TRASH"/>
    <property type="match status" value="1"/>
</dbReference>
<dbReference type="EMBL" id="FOUU01000014">
    <property type="protein sequence ID" value="SFN08518.1"/>
    <property type="molecule type" value="Genomic_DNA"/>
</dbReference>
<proteinExistence type="predicted"/>
<sequence>MIRLIIYLAVAYLVFRWWKSKRKKDEIRDTMSGRKPLESAELVQDPQCGVYFVKDRGVKTDINGETYYFCSEECRKAFLARTGTSEER</sequence>
<gene>
    <name evidence="2" type="ORF">SAMN05660836_02601</name>
</gene>
<evidence type="ECO:0000313" key="3">
    <source>
        <dbReference type="Proteomes" id="UP000199611"/>
    </source>
</evidence>
<dbReference type="Gene3D" id="1.10.620.20">
    <property type="entry name" value="Ribonucleotide Reductase, subunit A"/>
    <property type="match status" value="1"/>
</dbReference>
<dbReference type="GO" id="GO:0016491">
    <property type="term" value="F:oxidoreductase activity"/>
    <property type="evidence" value="ECO:0007669"/>
    <property type="project" value="InterPro"/>
</dbReference>